<comment type="caution">
    <text evidence="1">The sequence shown here is derived from an EMBL/GenBank/DDBJ whole genome shotgun (WGS) entry which is preliminary data.</text>
</comment>
<dbReference type="Proteomes" id="UP000185596">
    <property type="component" value="Unassembled WGS sequence"/>
</dbReference>
<name>A0A1Q8CSS2_9PSEU</name>
<organism evidence="1 2">
    <name type="scientific">Actinophytocola xanthii</name>
    <dbReference type="NCBI Taxonomy" id="1912961"/>
    <lineage>
        <taxon>Bacteria</taxon>
        <taxon>Bacillati</taxon>
        <taxon>Actinomycetota</taxon>
        <taxon>Actinomycetes</taxon>
        <taxon>Pseudonocardiales</taxon>
        <taxon>Pseudonocardiaceae</taxon>
    </lineage>
</organism>
<protein>
    <submittedName>
        <fullName evidence="1">Uncharacterized protein</fullName>
    </submittedName>
</protein>
<dbReference type="AlphaFoldDB" id="A0A1Q8CSS2"/>
<proteinExistence type="predicted"/>
<keyword evidence="2" id="KW-1185">Reference proteome</keyword>
<sequence length="210" mass="23848">MAPAPEDPAPDNRVIAPYITAWTTETEPPSTLVERPGVGIAYTDELLTDRDDKGVLWFRVPSHPRQGRPDFGRVHPMRQRRAMRRLLCQVCAAPADVNDDGVLWLLKDESDQWPSWPEKMAVTEPPVCVRCVDVATRLCPALRQGAVALRVRNYPIAGVRAVVYRNWGKTLMPVEDTVIRYDDPSIRWARAMNLVRQFHDCTVIPLEDLL</sequence>
<evidence type="ECO:0000313" key="1">
    <source>
        <dbReference type="EMBL" id="OLF17386.1"/>
    </source>
</evidence>
<reference evidence="1 2" key="1">
    <citation type="submission" date="2016-12" db="EMBL/GenBank/DDBJ databases">
        <title>The draft genome sequence of Actinophytocola sp. 11-183.</title>
        <authorList>
            <person name="Wang W."/>
            <person name="Yuan L."/>
        </authorList>
    </citation>
    <scope>NUCLEOTIDE SEQUENCE [LARGE SCALE GENOMIC DNA]</scope>
    <source>
        <strain evidence="1 2">11-183</strain>
    </source>
</reference>
<evidence type="ECO:0000313" key="2">
    <source>
        <dbReference type="Proteomes" id="UP000185596"/>
    </source>
</evidence>
<gene>
    <name evidence="1" type="ORF">BU204_11830</name>
</gene>
<accession>A0A1Q8CSS2</accession>
<dbReference type="EMBL" id="MSIE01000018">
    <property type="protein sequence ID" value="OLF17386.1"/>
    <property type="molecule type" value="Genomic_DNA"/>
</dbReference>